<comment type="similarity">
    <text evidence="3 12 13">Belongs to the DapA family.</text>
</comment>
<dbReference type="SMART" id="SM01130">
    <property type="entry name" value="DHDPS"/>
    <property type="match status" value="1"/>
</dbReference>
<evidence type="ECO:0000313" key="17">
    <source>
        <dbReference type="EMBL" id="SDF08112.1"/>
    </source>
</evidence>
<protein>
    <recommendedName>
        <fullName evidence="4 12">4-hydroxy-tetrahydrodipicolinate synthase</fullName>
        <shortName evidence="12">HTPA synthase</shortName>
        <ecNumber evidence="4 12">4.3.3.7</ecNumber>
    </recommendedName>
</protein>
<feature type="binding site" evidence="12 15">
    <location>
        <position position="210"/>
    </location>
    <ligand>
        <name>pyruvate</name>
        <dbReference type="ChEBI" id="CHEBI:15361"/>
    </ligand>
</feature>
<evidence type="ECO:0000256" key="8">
    <source>
        <dbReference type="ARBA" id="ARBA00023154"/>
    </source>
</evidence>
<dbReference type="GO" id="GO:0008840">
    <property type="term" value="F:4-hydroxy-tetrahydrodipicolinate synthase activity"/>
    <property type="evidence" value="ECO:0007669"/>
    <property type="project" value="UniProtKB-UniRule"/>
</dbReference>
<dbReference type="CDD" id="cd00950">
    <property type="entry name" value="DHDPS"/>
    <property type="match status" value="1"/>
</dbReference>
<dbReference type="RefSeq" id="WP_149681597.1">
    <property type="nucleotide sequence ID" value="NZ_FNBI01000002.1"/>
</dbReference>
<evidence type="ECO:0000313" key="16">
    <source>
        <dbReference type="EMBL" id="MWC44371.1"/>
    </source>
</evidence>
<evidence type="ECO:0000256" key="15">
    <source>
        <dbReference type="PIRSR" id="PIRSR001365-2"/>
    </source>
</evidence>
<dbReference type="InterPro" id="IPR020624">
    <property type="entry name" value="Schiff_base-form_aldolases_CS"/>
</dbReference>
<dbReference type="EMBL" id="WSUT01000005">
    <property type="protein sequence ID" value="MWC44371.1"/>
    <property type="molecule type" value="Genomic_DNA"/>
</dbReference>
<feature type="active site" description="Schiff-base intermediate with substrate" evidence="12 14">
    <location>
        <position position="168"/>
    </location>
</feature>
<dbReference type="PIRSF" id="PIRSF001365">
    <property type="entry name" value="DHDPS"/>
    <property type="match status" value="1"/>
</dbReference>
<dbReference type="GO" id="GO:0005829">
    <property type="term" value="C:cytosol"/>
    <property type="evidence" value="ECO:0007669"/>
    <property type="project" value="TreeGrafter"/>
</dbReference>
<keyword evidence="7 12" id="KW-0220">Diaminopimelate biosynthesis</keyword>
<dbReference type="SUPFAM" id="SSF51569">
    <property type="entry name" value="Aldolase"/>
    <property type="match status" value="1"/>
</dbReference>
<dbReference type="GO" id="GO:0009089">
    <property type="term" value="P:lysine biosynthetic process via diaminopimelate"/>
    <property type="evidence" value="ECO:0007669"/>
    <property type="project" value="UniProtKB-UniRule"/>
</dbReference>
<reference evidence="17 18" key="1">
    <citation type="submission" date="2016-10" db="EMBL/GenBank/DDBJ databases">
        <authorList>
            <person name="Varghese N."/>
            <person name="Submissions S."/>
        </authorList>
    </citation>
    <scope>NUCLEOTIDE SEQUENCE [LARGE SCALE GENOMIC DNA]</scope>
    <source>
        <strain evidence="17 18">S7-754</strain>
    </source>
</reference>
<dbReference type="InterPro" id="IPR002220">
    <property type="entry name" value="DapA-like"/>
</dbReference>
<evidence type="ECO:0000256" key="5">
    <source>
        <dbReference type="ARBA" id="ARBA00022490"/>
    </source>
</evidence>
<comment type="subunit">
    <text evidence="12">Homotetramer; dimer of dimers.</text>
</comment>
<feature type="active site" description="Proton donor/acceptor" evidence="12 14">
    <location>
        <position position="138"/>
    </location>
</feature>
<dbReference type="Proteomes" id="UP000323502">
    <property type="component" value="Unassembled WGS sequence"/>
</dbReference>
<dbReference type="PRINTS" id="PR00146">
    <property type="entry name" value="DHPICSNTHASE"/>
</dbReference>
<comment type="function">
    <text evidence="1 12">Catalyzes the condensation of (S)-aspartate-beta-semialdehyde [(S)-ASA] and pyruvate to 4-hydroxy-tetrahydrodipicolinate (HTPA).</text>
</comment>
<evidence type="ECO:0000256" key="1">
    <source>
        <dbReference type="ARBA" id="ARBA00003294"/>
    </source>
</evidence>
<proteinExistence type="inferred from homology"/>
<dbReference type="Pfam" id="PF00701">
    <property type="entry name" value="DHDPS"/>
    <property type="match status" value="1"/>
</dbReference>
<organism evidence="17 18">
    <name type="scientific">Sphingomonas carotinifaciens</name>
    <dbReference type="NCBI Taxonomy" id="1166323"/>
    <lineage>
        <taxon>Bacteria</taxon>
        <taxon>Pseudomonadati</taxon>
        <taxon>Pseudomonadota</taxon>
        <taxon>Alphaproteobacteria</taxon>
        <taxon>Sphingomonadales</taxon>
        <taxon>Sphingomonadaceae</taxon>
        <taxon>Sphingomonas</taxon>
    </lineage>
</organism>
<comment type="pathway">
    <text evidence="2 12">Amino-acid biosynthesis; L-lysine biosynthesis via DAP pathway; (S)-tetrahydrodipicolinate from L-aspartate: step 3/4.</text>
</comment>
<dbReference type="NCBIfam" id="TIGR00674">
    <property type="entry name" value="dapA"/>
    <property type="match status" value="1"/>
</dbReference>
<dbReference type="PANTHER" id="PTHR12128">
    <property type="entry name" value="DIHYDRODIPICOLINATE SYNTHASE"/>
    <property type="match status" value="1"/>
</dbReference>
<dbReference type="Proteomes" id="UP000436801">
    <property type="component" value="Unassembled WGS sequence"/>
</dbReference>
<accession>A0A1G7I5Z3</accession>
<comment type="subcellular location">
    <subcellularLocation>
        <location evidence="12">Cytoplasm</location>
    </subcellularLocation>
</comment>
<name>A0A1G7I5Z3_9SPHN</name>
<keyword evidence="6 12" id="KW-0028">Amino-acid biosynthesis</keyword>
<dbReference type="UniPathway" id="UPA00034">
    <property type="reaction ID" value="UER00017"/>
</dbReference>
<sequence>MFSGSIPALVTPFADTGDHVGGAFDEGVFRAFVEWQIEQGSTALVACGTTGEAATMPKDEHFRVVRACVEQAAGRVPVIAGAGSNDTGVAAANLQAAKDAGADAALMVPPYYNRPSQEGIARHFAVLAERSPLPIVLYNVPGRTVTDIQPATLVRIVSAAPEVFVGVKDASGALARVSQHRAGLGEGFCQLSGNDDLALAFNAMGGVGCISVTANVAPRLCADFQAACAAGDGARALALHDKLFPLHDAMFTDASPGPVKYALSRVWPDMPMGLRLPMTWPSDAARAAVDAALAHAGLV</sequence>
<dbReference type="HAMAP" id="MF_00418">
    <property type="entry name" value="DapA"/>
    <property type="match status" value="1"/>
</dbReference>
<comment type="caution">
    <text evidence="12">Was originally thought to be a dihydrodipicolinate synthase (DHDPS), catalyzing the condensation of (S)-aspartate-beta-semialdehyde [(S)-ASA] and pyruvate to dihydrodipicolinate (DHDP). However, it was shown in E.coli that the product of the enzymatic reaction is not dihydrodipicolinate but in fact (4S)-4-hydroxy-2,3,4,5-tetrahydro-(2S)-dipicolinic acid (HTPA), and that the consecutive dehydration reaction leading to DHDP is not spontaneous but catalyzed by DapB.</text>
</comment>
<keyword evidence="8 12" id="KW-0457">Lysine biosynthesis</keyword>
<dbReference type="EMBL" id="FNBI01000002">
    <property type="protein sequence ID" value="SDF08112.1"/>
    <property type="molecule type" value="Genomic_DNA"/>
</dbReference>
<keyword evidence="9 12" id="KW-0456">Lyase</keyword>
<feature type="site" description="Part of a proton relay during catalysis" evidence="12">
    <location>
        <position position="49"/>
    </location>
</feature>
<feature type="site" description="Part of a proton relay during catalysis" evidence="12">
    <location>
        <position position="112"/>
    </location>
</feature>
<evidence type="ECO:0000256" key="7">
    <source>
        <dbReference type="ARBA" id="ARBA00022915"/>
    </source>
</evidence>
<dbReference type="Gene3D" id="3.20.20.70">
    <property type="entry name" value="Aldolase class I"/>
    <property type="match status" value="1"/>
</dbReference>
<evidence type="ECO:0000313" key="19">
    <source>
        <dbReference type="Proteomes" id="UP000436801"/>
    </source>
</evidence>
<dbReference type="OrthoDB" id="9782828at2"/>
<dbReference type="PANTHER" id="PTHR12128:SF66">
    <property type="entry name" value="4-HYDROXY-2-OXOGLUTARATE ALDOLASE, MITOCHONDRIAL"/>
    <property type="match status" value="1"/>
</dbReference>
<feature type="binding site" evidence="12 15">
    <location>
        <position position="50"/>
    </location>
    <ligand>
        <name>pyruvate</name>
        <dbReference type="ChEBI" id="CHEBI:15361"/>
    </ligand>
</feature>
<evidence type="ECO:0000256" key="12">
    <source>
        <dbReference type="HAMAP-Rule" id="MF_00418"/>
    </source>
</evidence>
<dbReference type="InterPro" id="IPR005263">
    <property type="entry name" value="DapA"/>
</dbReference>
<evidence type="ECO:0000256" key="13">
    <source>
        <dbReference type="PIRNR" id="PIRNR001365"/>
    </source>
</evidence>
<dbReference type="GO" id="GO:0019877">
    <property type="term" value="P:diaminopimelate biosynthetic process"/>
    <property type="evidence" value="ECO:0007669"/>
    <property type="project" value="UniProtKB-UniRule"/>
</dbReference>
<dbReference type="EC" id="4.3.3.7" evidence="4 12"/>
<dbReference type="InterPro" id="IPR013785">
    <property type="entry name" value="Aldolase_TIM"/>
</dbReference>
<evidence type="ECO:0000256" key="3">
    <source>
        <dbReference type="ARBA" id="ARBA00007592"/>
    </source>
</evidence>
<reference evidence="16 19" key="2">
    <citation type="submission" date="2019-12" db="EMBL/GenBank/DDBJ databases">
        <authorList>
            <person name="Zheng J."/>
        </authorList>
    </citation>
    <scope>NUCLEOTIDE SEQUENCE [LARGE SCALE GENOMIC DNA]</scope>
    <source>
        <strain evidence="16 19">DSM 27347</strain>
    </source>
</reference>
<evidence type="ECO:0000256" key="14">
    <source>
        <dbReference type="PIRSR" id="PIRSR001365-1"/>
    </source>
</evidence>
<evidence type="ECO:0000256" key="10">
    <source>
        <dbReference type="ARBA" id="ARBA00023270"/>
    </source>
</evidence>
<keyword evidence="18" id="KW-1185">Reference proteome</keyword>
<dbReference type="AlphaFoldDB" id="A0A1G7I5Z3"/>
<evidence type="ECO:0000313" key="18">
    <source>
        <dbReference type="Proteomes" id="UP000323502"/>
    </source>
</evidence>
<evidence type="ECO:0000256" key="11">
    <source>
        <dbReference type="ARBA" id="ARBA00047836"/>
    </source>
</evidence>
<evidence type="ECO:0000256" key="4">
    <source>
        <dbReference type="ARBA" id="ARBA00012086"/>
    </source>
</evidence>
<evidence type="ECO:0000256" key="6">
    <source>
        <dbReference type="ARBA" id="ARBA00022605"/>
    </source>
</evidence>
<dbReference type="PROSITE" id="PS00665">
    <property type="entry name" value="DHDPS_1"/>
    <property type="match status" value="1"/>
</dbReference>
<keyword evidence="10 12" id="KW-0704">Schiff base</keyword>
<keyword evidence="5 12" id="KW-0963">Cytoplasm</keyword>
<evidence type="ECO:0000256" key="9">
    <source>
        <dbReference type="ARBA" id="ARBA00023239"/>
    </source>
</evidence>
<evidence type="ECO:0000256" key="2">
    <source>
        <dbReference type="ARBA" id="ARBA00005120"/>
    </source>
</evidence>
<gene>
    <name evidence="12" type="primary">dapA</name>
    <name evidence="16" type="ORF">GQR91_12010</name>
    <name evidence="17" type="ORF">SAMN05216557_102128</name>
</gene>
<comment type="catalytic activity">
    <reaction evidence="11 12">
        <text>L-aspartate 4-semialdehyde + pyruvate = (2S,4S)-4-hydroxy-2,3,4,5-tetrahydrodipicolinate + H2O + H(+)</text>
        <dbReference type="Rhea" id="RHEA:34171"/>
        <dbReference type="ChEBI" id="CHEBI:15361"/>
        <dbReference type="ChEBI" id="CHEBI:15377"/>
        <dbReference type="ChEBI" id="CHEBI:15378"/>
        <dbReference type="ChEBI" id="CHEBI:67139"/>
        <dbReference type="ChEBI" id="CHEBI:537519"/>
        <dbReference type="EC" id="4.3.3.7"/>
    </reaction>
</comment>